<dbReference type="Pfam" id="PF00690">
    <property type="entry name" value="Cation_ATPase_N"/>
    <property type="match status" value="1"/>
</dbReference>
<feature type="transmembrane region" description="Helical" evidence="10">
    <location>
        <begin position="626"/>
        <end position="645"/>
    </location>
</feature>
<feature type="transmembrane region" description="Helical" evidence="10">
    <location>
        <begin position="923"/>
        <end position="940"/>
    </location>
</feature>
<keyword evidence="13" id="KW-1185">Reference proteome</keyword>
<dbReference type="InterPro" id="IPR018303">
    <property type="entry name" value="ATPase_P-typ_P_site"/>
</dbReference>
<dbReference type="PRINTS" id="PR00120">
    <property type="entry name" value="HATPASE"/>
</dbReference>
<proteinExistence type="predicted"/>
<dbReference type="KEGG" id="mmai:sS8_4247"/>
<feature type="domain" description="Cation-transporting P-type ATPase N-terminal" evidence="11">
    <location>
        <begin position="2"/>
        <end position="64"/>
    </location>
</feature>
<evidence type="ECO:0000313" key="12">
    <source>
        <dbReference type="EMBL" id="BBA36177.1"/>
    </source>
</evidence>
<dbReference type="InterPro" id="IPR059000">
    <property type="entry name" value="ATPase_P-type_domA"/>
</dbReference>
<dbReference type="SUPFAM" id="SSF81665">
    <property type="entry name" value="Calcium ATPase, transmembrane domain M"/>
    <property type="match status" value="1"/>
</dbReference>
<dbReference type="InterPro" id="IPR027470">
    <property type="entry name" value="Cation_efflux_CTD"/>
</dbReference>
<evidence type="ECO:0000256" key="8">
    <source>
        <dbReference type="ARBA" id="ARBA00022989"/>
    </source>
</evidence>
<dbReference type="NCBIfam" id="TIGR01494">
    <property type="entry name" value="ATPase_P-type"/>
    <property type="match status" value="2"/>
</dbReference>
<feature type="transmembrane region" description="Helical" evidence="10">
    <location>
        <begin position="952"/>
        <end position="974"/>
    </location>
</feature>
<keyword evidence="8 10" id="KW-1133">Transmembrane helix</keyword>
<keyword evidence="3 10" id="KW-0812">Transmembrane</keyword>
<keyword evidence="6" id="KW-0862">Zinc</keyword>
<feature type="transmembrane region" description="Helical" evidence="10">
    <location>
        <begin position="756"/>
        <end position="778"/>
    </location>
</feature>
<feature type="transmembrane region" description="Helical" evidence="10">
    <location>
        <begin position="1020"/>
        <end position="1038"/>
    </location>
</feature>
<dbReference type="GO" id="GO:0016887">
    <property type="term" value="F:ATP hydrolysis activity"/>
    <property type="evidence" value="ECO:0007669"/>
    <property type="project" value="InterPro"/>
</dbReference>
<feature type="transmembrane region" description="Helical" evidence="10">
    <location>
        <begin position="850"/>
        <end position="872"/>
    </location>
</feature>
<evidence type="ECO:0000256" key="4">
    <source>
        <dbReference type="ARBA" id="ARBA00022741"/>
    </source>
</evidence>
<dbReference type="InterPro" id="IPR001757">
    <property type="entry name" value="P_typ_ATPase"/>
</dbReference>
<dbReference type="InterPro" id="IPR002524">
    <property type="entry name" value="Cation_efflux"/>
</dbReference>
<evidence type="ECO:0000256" key="1">
    <source>
        <dbReference type="ARBA" id="ARBA00004141"/>
    </source>
</evidence>
<dbReference type="InterPro" id="IPR004014">
    <property type="entry name" value="ATPase_P-typ_cation-transptr_N"/>
</dbReference>
<dbReference type="Gene3D" id="3.40.1110.10">
    <property type="entry name" value="Calcium-transporting ATPase, cytoplasmic domain N"/>
    <property type="match status" value="1"/>
</dbReference>
<feature type="transmembrane region" description="Helical" evidence="10">
    <location>
        <begin position="651"/>
        <end position="672"/>
    </location>
</feature>
<organism evidence="12 13">
    <name type="scientific">Methylocaldum marinum</name>
    <dbReference type="NCBI Taxonomy" id="1432792"/>
    <lineage>
        <taxon>Bacteria</taxon>
        <taxon>Pseudomonadati</taxon>
        <taxon>Pseudomonadota</taxon>
        <taxon>Gammaproteobacteria</taxon>
        <taxon>Methylococcales</taxon>
        <taxon>Methylococcaceae</taxon>
        <taxon>Methylocaldum</taxon>
    </lineage>
</organism>
<reference evidence="12 13" key="1">
    <citation type="submission" date="2016-12" db="EMBL/GenBank/DDBJ databases">
        <title>Genome sequencing of Methylocaldum marinum.</title>
        <authorList>
            <person name="Takeuchi M."/>
            <person name="Kamagata Y."/>
            <person name="Hiraoka S."/>
            <person name="Oshima K."/>
            <person name="Hattori M."/>
            <person name="Iwasaki W."/>
        </authorList>
    </citation>
    <scope>NUCLEOTIDE SEQUENCE [LARGE SCALE GENOMIC DNA]</scope>
    <source>
        <strain evidence="12 13">S8</strain>
    </source>
</reference>
<evidence type="ECO:0000256" key="7">
    <source>
        <dbReference type="ARBA" id="ARBA00022967"/>
    </source>
</evidence>
<dbReference type="InterPro" id="IPR044492">
    <property type="entry name" value="P_typ_ATPase_HD_dom"/>
</dbReference>
<dbReference type="GO" id="GO:0008324">
    <property type="term" value="F:monoatomic cation transmembrane transporter activity"/>
    <property type="evidence" value="ECO:0007669"/>
    <property type="project" value="InterPro"/>
</dbReference>
<keyword evidence="6" id="KW-0864">Zinc transport</keyword>
<keyword evidence="9 10" id="KW-0472">Membrane</keyword>
<evidence type="ECO:0000256" key="5">
    <source>
        <dbReference type="ARBA" id="ARBA00022840"/>
    </source>
</evidence>
<dbReference type="AlphaFoldDB" id="A0A250KX34"/>
<feature type="transmembrane region" description="Helical" evidence="10">
    <location>
        <begin position="728"/>
        <end position="749"/>
    </location>
</feature>
<dbReference type="Gene3D" id="3.40.50.1000">
    <property type="entry name" value="HAD superfamily/HAD-like"/>
    <property type="match status" value="2"/>
</dbReference>
<feature type="transmembrane region" description="Helical" evidence="10">
    <location>
        <begin position="232"/>
        <end position="250"/>
    </location>
</feature>
<keyword evidence="2" id="KW-0813">Transport</keyword>
<dbReference type="SUPFAM" id="SSF161111">
    <property type="entry name" value="Cation efflux protein transmembrane domain-like"/>
    <property type="match status" value="1"/>
</dbReference>
<gene>
    <name evidence="12" type="ORF">sS8_4247</name>
</gene>
<dbReference type="GO" id="GO:0015662">
    <property type="term" value="F:P-type ion transporter activity"/>
    <property type="evidence" value="ECO:0007669"/>
    <property type="project" value="UniProtKB-ARBA"/>
</dbReference>
<keyword evidence="6" id="KW-0406">Ion transport</keyword>
<evidence type="ECO:0000256" key="6">
    <source>
        <dbReference type="ARBA" id="ARBA00022906"/>
    </source>
</evidence>
<evidence type="ECO:0000256" key="2">
    <source>
        <dbReference type="ARBA" id="ARBA00022448"/>
    </source>
</evidence>
<evidence type="ECO:0000259" key="11">
    <source>
        <dbReference type="SMART" id="SM00831"/>
    </source>
</evidence>
<evidence type="ECO:0000256" key="10">
    <source>
        <dbReference type="SAM" id="Phobius"/>
    </source>
</evidence>
<dbReference type="Pfam" id="PF00122">
    <property type="entry name" value="E1-E2_ATPase"/>
    <property type="match status" value="1"/>
</dbReference>
<accession>A0A250KX34</accession>
<sequence>MKDLAVDPRGLSASDVVERRARYGRNDILEVAGSPWLELARDTLKDPMIWFLIGVGLIYAVLGNYAEAVTLAVAILPLIGMDAYLHRRTRVSTEGLGRRLAQTARVVRDGVLSEVSAAELVPGDRVLVETGESFPADGLIVSGEGLQADESPLTGEAYPVPKKALASGPAASDESVWIDGDHWGFAGTRLLTGQAELTMAYTGRQTLYGEIVRTAAAGGHERTPLQTAISNLVVLLTAAACVLCLILAGVRLRQGHGWVDALVSAATLAVAALPEEFPVVFTMFLGVGAYRLARRKALVRRGVSVENIGRVTCICSDKTGTITEGRLRLEHLAPAAGFGEDELLRWAGLASRGESGDPMDTAILERAGKHAVSAVADSVLETYPYTEQRRRETVVVRIGGRICVASKGAPEVLLPMANLGETERLEWAAEVERLAAEGHKVLACVYWHLDDAAWSGGEPDRGGLFAGLLAFEDPIRDGVIEAVRECRAAGIRVVMVTGDHPMTAAGVARQIGMKGDMLPGDELVSRLDGGAALRADFDVVARAMPAQKLALVRALKAQGEIVAVTGDGVNDVPALQASDIGIAMGERGTRSAREIASIVLLDDNFNTIVRAIAEGRQLFRNLRLSFQYLLLIHIPLVITATFIPLSGHPILYLPVHIVWLETLIHPTALLVFQELPARGPLRPVPKRRAARFFSGGEWFLIAVIGALITALVLWAYDRSLLPGGNVEHARAMAMVALTCASAAATAVLSRLRTKSAWLMVAVTVGSSLALVQTPWLAARLSLQPLHGDDWLIAMFGGLLSVAGPIILYDAGRRLVRALGGSVVSYLRRAAEGGRSEAALSRSPDAPLTRYAWLSIFAALGTIALKTTAYLVTGSVALLSDAAESLVNLLGAGAALIVLTLAARPADKNHPFGHGQAEYFSSGFEGALILVAAAGIVWAAWDRLIHPQALEALNLGMLVSVAAALVNLAVARVLLRVGRRSGSIALEADGKHLMTDVWTTAAVLAGLGGIALTGWQWLDPAIAILAAVNIVVAGTRLILRSLSGLLGAAIPSEERHRVERVLDDYRRQGIRFHDLRARVSGTQRLITLHVLVPGAMTVREGHELLERIESDIRGVVPNLLIVTHIEPLEDMSSFRHETLQ</sequence>
<comment type="subcellular location">
    <subcellularLocation>
        <location evidence="1">Membrane</location>
        <topology evidence="1">Multi-pass membrane protein</topology>
    </subcellularLocation>
</comment>
<dbReference type="Pfam" id="PF00689">
    <property type="entry name" value="Cation_ATPase_C"/>
    <property type="match status" value="1"/>
</dbReference>
<dbReference type="PANTHER" id="PTHR42861">
    <property type="entry name" value="CALCIUM-TRANSPORTING ATPASE"/>
    <property type="match status" value="1"/>
</dbReference>
<dbReference type="EMBL" id="AP017928">
    <property type="protein sequence ID" value="BBA36177.1"/>
    <property type="molecule type" value="Genomic_DNA"/>
</dbReference>
<dbReference type="InterPro" id="IPR036412">
    <property type="entry name" value="HAD-like_sf"/>
</dbReference>
<dbReference type="SMART" id="SM00831">
    <property type="entry name" value="Cation_ATPase_N"/>
    <property type="match status" value="1"/>
</dbReference>
<dbReference type="SFLD" id="SFLDS00003">
    <property type="entry name" value="Haloacid_Dehalogenase"/>
    <property type="match status" value="1"/>
</dbReference>
<dbReference type="SUPFAM" id="SSF56784">
    <property type="entry name" value="HAD-like"/>
    <property type="match status" value="1"/>
</dbReference>
<dbReference type="InterPro" id="IPR027469">
    <property type="entry name" value="Cation_efflux_TMD_sf"/>
</dbReference>
<dbReference type="Gene3D" id="2.70.150.10">
    <property type="entry name" value="Calcium-transporting ATPase, cytoplasmic transduction domain A"/>
    <property type="match status" value="1"/>
</dbReference>
<evidence type="ECO:0000256" key="3">
    <source>
        <dbReference type="ARBA" id="ARBA00022692"/>
    </source>
</evidence>
<dbReference type="InterPro" id="IPR023299">
    <property type="entry name" value="ATPase_P-typ_cyto_dom_N"/>
</dbReference>
<dbReference type="InterPro" id="IPR023214">
    <property type="entry name" value="HAD_sf"/>
</dbReference>
<dbReference type="Pfam" id="PF01545">
    <property type="entry name" value="Cation_efflux"/>
    <property type="match status" value="1"/>
</dbReference>
<keyword evidence="7" id="KW-1278">Translocase</keyword>
<dbReference type="InterPro" id="IPR008250">
    <property type="entry name" value="ATPase_P-typ_transduc_dom_A_sf"/>
</dbReference>
<feature type="transmembrane region" description="Helical" evidence="10">
    <location>
        <begin position="884"/>
        <end position="902"/>
    </location>
</feature>
<dbReference type="Pfam" id="PF16916">
    <property type="entry name" value="ZT_dimer"/>
    <property type="match status" value="1"/>
</dbReference>
<dbReference type="PROSITE" id="PS00154">
    <property type="entry name" value="ATPASE_E1_E2"/>
    <property type="match status" value="1"/>
</dbReference>
<dbReference type="InterPro" id="IPR023298">
    <property type="entry name" value="ATPase_P-typ_TM_dom_sf"/>
</dbReference>
<dbReference type="Gene3D" id="3.30.70.1350">
    <property type="entry name" value="Cation efflux protein, cytoplasmic domain"/>
    <property type="match status" value="1"/>
</dbReference>
<dbReference type="PRINTS" id="PR00119">
    <property type="entry name" value="CATATPASE"/>
</dbReference>
<dbReference type="SUPFAM" id="SSF81653">
    <property type="entry name" value="Calcium ATPase, transduction domain A"/>
    <property type="match status" value="1"/>
</dbReference>
<protein>
    <submittedName>
        <fullName evidence="12">ATPase, P-type (Transporting), HAD superfamily, subfamily IC</fullName>
    </submittedName>
</protein>
<evidence type="ECO:0000256" key="9">
    <source>
        <dbReference type="ARBA" id="ARBA00023136"/>
    </source>
</evidence>
<dbReference type="GO" id="GO:0016020">
    <property type="term" value="C:membrane"/>
    <property type="evidence" value="ECO:0007669"/>
    <property type="project" value="UniProtKB-SubCell"/>
</dbReference>
<feature type="transmembrane region" description="Helical" evidence="10">
    <location>
        <begin position="49"/>
        <end position="80"/>
    </location>
</feature>
<feature type="transmembrane region" description="Helical" evidence="10">
    <location>
        <begin position="262"/>
        <end position="290"/>
    </location>
</feature>
<dbReference type="NCBIfam" id="TIGR01297">
    <property type="entry name" value="CDF"/>
    <property type="match status" value="1"/>
</dbReference>
<dbReference type="Proteomes" id="UP000266313">
    <property type="component" value="Chromosome"/>
</dbReference>
<dbReference type="SFLD" id="SFLDG00002">
    <property type="entry name" value="C1.7:_P-type_atpase_like"/>
    <property type="match status" value="1"/>
</dbReference>
<dbReference type="InterPro" id="IPR058533">
    <property type="entry name" value="Cation_efflux_TM"/>
</dbReference>
<feature type="transmembrane region" description="Helical" evidence="10">
    <location>
        <begin position="995"/>
        <end position="1014"/>
    </location>
</feature>
<dbReference type="SUPFAM" id="SSF160240">
    <property type="entry name" value="Cation efflux protein cytoplasmic domain-like"/>
    <property type="match status" value="1"/>
</dbReference>
<dbReference type="SFLD" id="SFLDF00027">
    <property type="entry name" value="p-type_atpase"/>
    <property type="match status" value="1"/>
</dbReference>
<dbReference type="InterPro" id="IPR006068">
    <property type="entry name" value="ATPase_P-typ_cation-transptr_C"/>
</dbReference>
<keyword evidence="5" id="KW-0067">ATP-binding</keyword>
<evidence type="ECO:0000313" key="13">
    <source>
        <dbReference type="Proteomes" id="UP000266313"/>
    </source>
</evidence>
<dbReference type="GO" id="GO:0006829">
    <property type="term" value="P:zinc ion transport"/>
    <property type="evidence" value="ECO:0007669"/>
    <property type="project" value="UniProtKB-KW"/>
</dbReference>
<dbReference type="GO" id="GO:0005524">
    <property type="term" value="F:ATP binding"/>
    <property type="evidence" value="ECO:0007669"/>
    <property type="project" value="UniProtKB-KW"/>
</dbReference>
<feature type="transmembrane region" description="Helical" evidence="10">
    <location>
        <begin position="790"/>
        <end position="808"/>
    </location>
</feature>
<dbReference type="Pfam" id="PF00702">
    <property type="entry name" value="Hydrolase"/>
    <property type="match status" value="1"/>
</dbReference>
<keyword evidence="4" id="KW-0547">Nucleotide-binding</keyword>
<dbReference type="Gene3D" id="1.20.1510.10">
    <property type="entry name" value="Cation efflux protein transmembrane domain"/>
    <property type="match status" value="1"/>
</dbReference>
<dbReference type="InterPro" id="IPR036837">
    <property type="entry name" value="Cation_efflux_CTD_sf"/>
</dbReference>
<name>A0A250KX34_9GAMM</name>
<dbReference type="Gene3D" id="1.20.1110.10">
    <property type="entry name" value="Calcium-transporting ATPase, transmembrane domain"/>
    <property type="match status" value="2"/>
</dbReference>
<feature type="transmembrane region" description="Helical" evidence="10">
    <location>
        <begin position="692"/>
        <end position="716"/>
    </location>
</feature>